<dbReference type="EMBL" id="JAKRKC020000003">
    <property type="protein sequence ID" value="MCK2221883.1"/>
    <property type="molecule type" value="Genomic_DNA"/>
</dbReference>
<dbReference type="RefSeq" id="WP_242373120.1">
    <property type="nucleotide sequence ID" value="NZ_JAKRKC020000003.1"/>
</dbReference>
<accession>A0ABT0GBV7</accession>
<dbReference type="Proteomes" id="UP001317259">
    <property type="component" value="Unassembled WGS sequence"/>
</dbReference>
<organism evidence="1 2">
    <name type="scientific">Actinomadura luzonensis</name>
    <dbReference type="NCBI Taxonomy" id="2805427"/>
    <lineage>
        <taxon>Bacteria</taxon>
        <taxon>Bacillati</taxon>
        <taxon>Actinomycetota</taxon>
        <taxon>Actinomycetes</taxon>
        <taxon>Streptosporangiales</taxon>
        <taxon>Thermomonosporaceae</taxon>
        <taxon>Actinomadura</taxon>
    </lineage>
</organism>
<dbReference type="Gene3D" id="2.60.120.560">
    <property type="entry name" value="Exo-inulinase, domain 1"/>
    <property type="match status" value="1"/>
</dbReference>
<proteinExistence type="predicted"/>
<gene>
    <name evidence="1" type="ORF">MF672_049960</name>
</gene>
<evidence type="ECO:0000313" key="1">
    <source>
        <dbReference type="EMBL" id="MCK2221883.1"/>
    </source>
</evidence>
<sequence>MAAAARSDVGRDLVTVSSAAAEAVAGQPVGLRVSGRRVAEVTVTGPCLTGPVTATGPGEVRVTVRETTLPGPCPLTATTRRTGGTTEIDAVGLRIVPDAQGVIFRDGFVETRLDFRALATSTAFGGVQVRTARPGDAYTQSGYLVYLRPNGSVDVHRAGTGVIATGTGAAVTGPTTLRVELRGPELRVFVGGEAGPRVAVTDPSPIAGPGHVQLVTGRAAVDFDDVRVGGLAVTS</sequence>
<reference evidence="1 2" key="1">
    <citation type="submission" date="2022-04" db="EMBL/GenBank/DDBJ databases">
        <title>Genome draft of Actinomadura sp. ATCC 31491.</title>
        <authorList>
            <person name="Shi X."/>
            <person name="Du Y."/>
        </authorList>
    </citation>
    <scope>NUCLEOTIDE SEQUENCE [LARGE SCALE GENOMIC DNA]</scope>
    <source>
        <strain evidence="1 2">ATCC 31491</strain>
    </source>
</reference>
<protein>
    <submittedName>
        <fullName evidence="1">DUF1080 domain-containing protein</fullName>
    </submittedName>
</protein>
<keyword evidence="2" id="KW-1185">Reference proteome</keyword>
<name>A0ABT0GBV7_9ACTN</name>
<comment type="caution">
    <text evidence="1">The sequence shown here is derived from an EMBL/GenBank/DDBJ whole genome shotgun (WGS) entry which is preliminary data.</text>
</comment>
<evidence type="ECO:0000313" key="2">
    <source>
        <dbReference type="Proteomes" id="UP001317259"/>
    </source>
</evidence>